<accession>A0A1Z3HQN6</accession>
<sequence>MAVQEKADSVKLDVAVRGHLKTRLKALQGKRFRAYDSVGQNPEMQPVPITIHHRGFCIQLFLGQIGTR</sequence>
<dbReference type="EMBL" id="CP021983">
    <property type="protein sequence ID" value="ASC72621.1"/>
    <property type="molecule type" value="Genomic_DNA"/>
</dbReference>
<organism evidence="1 2">
    <name type="scientific">Halomicronema hongdechloris C2206</name>
    <dbReference type="NCBI Taxonomy" id="1641165"/>
    <lineage>
        <taxon>Bacteria</taxon>
        <taxon>Bacillati</taxon>
        <taxon>Cyanobacteriota</taxon>
        <taxon>Cyanophyceae</taxon>
        <taxon>Nodosilineales</taxon>
        <taxon>Nodosilineaceae</taxon>
        <taxon>Halomicronema</taxon>
    </lineage>
</organism>
<name>A0A1Z3HQN6_9CYAN</name>
<dbReference type="Proteomes" id="UP000191901">
    <property type="component" value="Chromosome"/>
</dbReference>
<dbReference type="KEGG" id="hhg:XM38_035790"/>
<keyword evidence="2" id="KW-1185">Reference proteome</keyword>
<evidence type="ECO:0000313" key="1">
    <source>
        <dbReference type="EMBL" id="ASC72621.1"/>
    </source>
</evidence>
<dbReference type="AlphaFoldDB" id="A0A1Z3HQN6"/>
<gene>
    <name evidence="1" type="ORF">XM38_035790</name>
</gene>
<reference evidence="1 2" key="1">
    <citation type="journal article" date="2016" name="Biochim. Biophys. Acta">
        <title>Characterization of red-shifted phycobilisomes isolated from the chlorophyll f-containing cyanobacterium Halomicronema hongdechloris.</title>
        <authorList>
            <person name="Li Y."/>
            <person name="Lin Y."/>
            <person name="Garvey C.J."/>
            <person name="Birch D."/>
            <person name="Corkery R.W."/>
            <person name="Loughlin P.C."/>
            <person name="Scheer H."/>
            <person name="Willows R.D."/>
            <person name="Chen M."/>
        </authorList>
    </citation>
    <scope>NUCLEOTIDE SEQUENCE [LARGE SCALE GENOMIC DNA]</scope>
    <source>
        <strain evidence="1 2">C2206</strain>
    </source>
</reference>
<evidence type="ECO:0000313" key="2">
    <source>
        <dbReference type="Proteomes" id="UP000191901"/>
    </source>
</evidence>
<protein>
    <submittedName>
        <fullName evidence="1">Uncharacterized protein</fullName>
    </submittedName>
</protein>
<proteinExistence type="predicted"/>